<evidence type="ECO:0000256" key="2">
    <source>
        <dbReference type="ARBA" id="ARBA00022692"/>
    </source>
</evidence>
<evidence type="ECO:0000259" key="6">
    <source>
        <dbReference type="Pfam" id="PF07291"/>
    </source>
</evidence>
<evidence type="ECO:0000256" key="3">
    <source>
        <dbReference type="ARBA" id="ARBA00022989"/>
    </source>
</evidence>
<sequence>MPPEVPVAVDAAVRMVAAAVLLYSASQKLVAPSAIRQTIRALRLPAPHALATTVAIGELATAVLLLAAPRLWLTSTLIVGLGVSFASAALIARIHGESVRCACLGRKSETDLGWRQFALLPVWSAVAWVTHSGTSDRFSGSLWVAVTAVALAVIVVVFQLLPLGLRSWSYLKVLESQWTSSGSSSRSSASSS</sequence>
<name>A0A919SSZ1_9ACTN</name>
<dbReference type="EMBL" id="BOQL01000071">
    <property type="protein sequence ID" value="GIM77962.1"/>
    <property type="molecule type" value="Genomic_DNA"/>
</dbReference>
<feature type="transmembrane region" description="Helical" evidence="5">
    <location>
        <begin position="46"/>
        <end position="66"/>
    </location>
</feature>
<evidence type="ECO:0000256" key="1">
    <source>
        <dbReference type="ARBA" id="ARBA00004141"/>
    </source>
</evidence>
<gene>
    <name evidence="7" type="ORF">Aau02nite_78520</name>
</gene>
<reference evidence="7" key="1">
    <citation type="submission" date="2021-03" db="EMBL/GenBank/DDBJ databases">
        <title>Whole genome shotgun sequence of Actinoplanes auranticolor NBRC 12245.</title>
        <authorList>
            <person name="Komaki H."/>
            <person name="Tamura T."/>
        </authorList>
    </citation>
    <scope>NUCLEOTIDE SEQUENCE</scope>
    <source>
        <strain evidence="7">NBRC 12245</strain>
    </source>
</reference>
<feature type="transmembrane region" description="Helical" evidence="5">
    <location>
        <begin position="6"/>
        <end position="25"/>
    </location>
</feature>
<evidence type="ECO:0000313" key="7">
    <source>
        <dbReference type="EMBL" id="GIM77962.1"/>
    </source>
</evidence>
<evidence type="ECO:0000256" key="4">
    <source>
        <dbReference type="ARBA" id="ARBA00023136"/>
    </source>
</evidence>
<evidence type="ECO:0000313" key="8">
    <source>
        <dbReference type="Proteomes" id="UP000681340"/>
    </source>
</evidence>
<feature type="transmembrane region" description="Helical" evidence="5">
    <location>
        <begin position="72"/>
        <end position="92"/>
    </location>
</feature>
<comment type="caution">
    <text evidence="7">The sequence shown here is derived from an EMBL/GenBank/DDBJ whole genome shotgun (WGS) entry which is preliminary data.</text>
</comment>
<dbReference type="InterPro" id="IPR009908">
    <property type="entry name" value="Methylamine_util_MauE"/>
</dbReference>
<organism evidence="7 8">
    <name type="scientific">Actinoplanes auranticolor</name>
    <dbReference type="NCBI Taxonomy" id="47988"/>
    <lineage>
        <taxon>Bacteria</taxon>
        <taxon>Bacillati</taxon>
        <taxon>Actinomycetota</taxon>
        <taxon>Actinomycetes</taxon>
        <taxon>Micromonosporales</taxon>
        <taxon>Micromonosporaceae</taxon>
        <taxon>Actinoplanes</taxon>
    </lineage>
</organism>
<keyword evidence="4 5" id="KW-0472">Membrane</keyword>
<feature type="transmembrane region" description="Helical" evidence="5">
    <location>
        <begin position="142"/>
        <end position="165"/>
    </location>
</feature>
<evidence type="ECO:0000256" key="5">
    <source>
        <dbReference type="SAM" id="Phobius"/>
    </source>
</evidence>
<feature type="transmembrane region" description="Helical" evidence="5">
    <location>
        <begin position="112"/>
        <end position="130"/>
    </location>
</feature>
<feature type="domain" description="Methylamine utilisation protein MauE" evidence="6">
    <location>
        <begin position="10"/>
        <end position="119"/>
    </location>
</feature>
<keyword evidence="3 5" id="KW-1133">Transmembrane helix</keyword>
<keyword evidence="2 5" id="KW-0812">Transmembrane</keyword>
<dbReference type="GO" id="GO:0030416">
    <property type="term" value="P:methylamine metabolic process"/>
    <property type="evidence" value="ECO:0007669"/>
    <property type="project" value="InterPro"/>
</dbReference>
<comment type="subcellular location">
    <subcellularLocation>
        <location evidence="1">Membrane</location>
        <topology evidence="1">Multi-pass membrane protein</topology>
    </subcellularLocation>
</comment>
<protein>
    <recommendedName>
        <fullName evidence="6">Methylamine utilisation protein MauE domain-containing protein</fullName>
    </recommendedName>
</protein>
<dbReference type="Proteomes" id="UP000681340">
    <property type="component" value="Unassembled WGS sequence"/>
</dbReference>
<dbReference type="Pfam" id="PF07291">
    <property type="entry name" value="MauE"/>
    <property type="match status" value="1"/>
</dbReference>
<dbReference type="AlphaFoldDB" id="A0A919SSZ1"/>
<accession>A0A919SSZ1</accession>
<proteinExistence type="predicted"/>
<keyword evidence="8" id="KW-1185">Reference proteome</keyword>
<dbReference type="GO" id="GO:0016020">
    <property type="term" value="C:membrane"/>
    <property type="evidence" value="ECO:0007669"/>
    <property type="project" value="UniProtKB-SubCell"/>
</dbReference>